<evidence type="ECO:0000256" key="1">
    <source>
        <dbReference type="ARBA" id="ARBA00007637"/>
    </source>
</evidence>
<dbReference type="Pfam" id="PF01370">
    <property type="entry name" value="Epimerase"/>
    <property type="match status" value="1"/>
</dbReference>
<dbReference type="SUPFAM" id="SSF51735">
    <property type="entry name" value="NAD(P)-binding Rossmann-fold domains"/>
    <property type="match status" value="1"/>
</dbReference>
<dbReference type="InterPro" id="IPR036291">
    <property type="entry name" value="NAD(P)-bd_dom_sf"/>
</dbReference>
<dbReference type="Proteomes" id="UP001210211">
    <property type="component" value="Unassembled WGS sequence"/>
</dbReference>
<evidence type="ECO:0000256" key="2">
    <source>
        <dbReference type="ARBA" id="ARBA00023027"/>
    </source>
</evidence>
<dbReference type="EMBL" id="JAMRDG010000002">
    <property type="protein sequence ID" value="KAJ3683993.1"/>
    <property type="molecule type" value="Genomic_DNA"/>
</dbReference>
<dbReference type="PANTHER" id="PTHR43574">
    <property type="entry name" value="EPIMERASE-RELATED"/>
    <property type="match status" value="1"/>
</dbReference>
<feature type="domain" description="NAD-dependent epimerase/dehydratase" evidence="4">
    <location>
        <begin position="142"/>
        <end position="266"/>
    </location>
</feature>
<dbReference type="CDD" id="cd05266">
    <property type="entry name" value="SDR_a4"/>
    <property type="match status" value="1"/>
</dbReference>
<evidence type="ECO:0000256" key="3">
    <source>
        <dbReference type="ARBA" id="ARBA00023235"/>
    </source>
</evidence>
<comment type="similarity">
    <text evidence="1">Belongs to the NAD(P)-dependent epimerase/dehydratase family.</text>
</comment>
<evidence type="ECO:0000313" key="6">
    <source>
        <dbReference type="Proteomes" id="UP001210211"/>
    </source>
</evidence>
<gene>
    <name evidence="5" type="ORF">LUZ61_013157</name>
</gene>
<keyword evidence="2" id="KW-0520">NAD</keyword>
<comment type="caution">
    <text evidence="5">The sequence shown here is derived from an EMBL/GenBank/DDBJ whole genome shotgun (WGS) entry which is preliminary data.</text>
</comment>
<evidence type="ECO:0000313" key="5">
    <source>
        <dbReference type="EMBL" id="KAJ3683993.1"/>
    </source>
</evidence>
<keyword evidence="3" id="KW-0413">Isomerase</keyword>
<protein>
    <recommendedName>
        <fullName evidence="4">NAD-dependent epimerase/dehydratase domain-containing protein</fullName>
    </recommendedName>
</protein>
<proteinExistence type="inferred from homology"/>
<organism evidence="5 6">
    <name type="scientific">Rhynchospora tenuis</name>
    <dbReference type="NCBI Taxonomy" id="198213"/>
    <lineage>
        <taxon>Eukaryota</taxon>
        <taxon>Viridiplantae</taxon>
        <taxon>Streptophyta</taxon>
        <taxon>Embryophyta</taxon>
        <taxon>Tracheophyta</taxon>
        <taxon>Spermatophyta</taxon>
        <taxon>Magnoliopsida</taxon>
        <taxon>Liliopsida</taxon>
        <taxon>Poales</taxon>
        <taxon>Cyperaceae</taxon>
        <taxon>Cyperoideae</taxon>
        <taxon>Rhynchosporeae</taxon>
        <taxon>Rhynchospora</taxon>
    </lineage>
</organism>
<dbReference type="AlphaFoldDB" id="A0AAD5Z0G4"/>
<keyword evidence="6" id="KW-1185">Reference proteome</keyword>
<dbReference type="Gene3D" id="3.40.50.720">
    <property type="entry name" value="NAD(P)-binding Rossmann-like Domain"/>
    <property type="match status" value="1"/>
</dbReference>
<accession>A0AAD5Z0G4</accession>
<dbReference type="InterPro" id="IPR001509">
    <property type="entry name" value="Epimerase_deHydtase"/>
</dbReference>
<sequence>MLKLQLKLEIKGGASASAWAAWPQRCNPNSESSASPQGNPNRRGHLFVFGTGFVGRHVSLRVSQEQPGWQVSGTCTSPAKQKQLRSLGIDAHLCHFDNDFHASALQQLQLPLRDATHLLISIPPAPASLLNLRQHLHPLLNHANLHWLSYLSSTSVYGDCRGAWVDEDYPVNPRTQSAKSRYEAEKGWTDFGLDLGLSTFIFRLGGIYGPGRSALDTLLKRKDLSENQKRRDSKDFYYTARVHVADICQAILSSMEKPHLGKIYNVVDDDPAPRAEVFAYARDLISWRYPEIANNINYLNLGDAQMIIGEKRVSNLRMKKELGVQLIYPSYKSGLQSILDSCNRTHIRLLFRIDTTYSEKKLIKVKKRIRHIRQLLTSLSLSVLRCKFLLSTQLINILIAKNQLCLPLLY</sequence>
<evidence type="ECO:0000259" key="4">
    <source>
        <dbReference type="Pfam" id="PF01370"/>
    </source>
</evidence>
<name>A0AAD5Z0G4_9POAL</name>
<dbReference type="GO" id="GO:0016853">
    <property type="term" value="F:isomerase activity"/>
    <property type="evidence" value="ECO:0007669"/>
    <property type="project" value="UniProtKB-KW"/>
</dbReference>
<reference evidence="5 6" key="1">
    <citation type="journal article" date="2022" name="Cell">
        <title>Repeat-based holocentromeres influence genome architecture and karyotype evolution.</title>
        <authorList>
            <person name="Hofstatter P.G."/>
            <person name="Thangavel G."/>
            <person name="Lux T."/>
            <person name="Neumann P."/>
            <person name="Vondrak T."/>
            <person name="Novak P."/>
            <person name="Zhang M."/>
            <person name="Costa L."/>
            <person name="Castellani M."/>
            <person name="Scott A."/>
            <person name="Toegelov H."/>
            <person name="Fuchs J."/>
            <person name="Mata-Sucre Y."/>
            <person name="Dias Y."/>
            <person name="Vanzela A.L.L."/>
            <person name="Huettel B."/>
            <person name="Almeida C.C.S."/>
            <person name="Simkova H."/>
            <person name="Souza G."/>
            <person name="Pedrosa-Harand A."/>
            <person name="Macas J."/>
            <person name="Mayer K.F.X."/>
            <person name="Houben A."/>
            <person name="Marques A."/>
        </authorList>
    </citation>
    <scope>NUCLEOTIDE SEQUENCE [LARGE SCALE GENOMIC DNA]</scope>
    <source>
        <strain evidence="5">RhyTen1mFocal</strain>
    </source>
</reference>